<dbReference type="GO" id="GO:0005509">
    <property type="term" value="F:calcium ion binding"/>
    <property type="evidence" value="ECO:0007669"/>
    <property type="project" value="InterPro"/>
</dbReference>
<feature type="disulfide bond" evidence="4">
    <location>
        <begin position="164"/>
        <end position="173"/>
    </location>
</feature>
<comment type="caution">
    <text evidence="4">Lacks conserved residue(s) required for the propagation of feature annotation.</text>
</comment>
<dbReference type="SMART" id="SM00181">
    <property type="entry name" value="EGF"/>
    <property type="match status" value="4"/>
</dbReference>
<evidence type="ECO:0000256" key="1">
    <source>
        <dbReference type="ARBA" id="ARBA00022536"/>
    </source>
</evidence>
<keyword evidence="3 4" id="KW-1015">Disulfide bond</keyword>
<keyword evidence="2" id="KW-0677">Repeat</keyword>
<dbReference type="PANTHER" id="PTHR24049">
    <property type="entry name" value="CRUMBS FAMILY MEMBER"/>
    <property type="match status" value="1"/>
</dbReference>
<evidence type="ECO:0000313" key="9">
    <source>
        <dbReference type="Proteomes" id="UP000271974"/>
    </source>
</evidence>
<feature type="disulfide bond" evidence="4">
    <location>
        <begin position="127"/>
        <end position="136"/>
    </location>
</feature>
<evidence type="ECO:0000313" key="8">
    <source>
        <dbReference type="EMBL" id="RUS85380.1"/>
    </source>
</evidence>
<dbReference type="PROSITE" id="PS50026">
    <property type="entry name" value="EGF_3"/>
    <property type="match status" value="2"/>
</dbReference>
<dbReference type="Proteomes" id="UP000271974">
    <property type="component" value="Unassembled WGS sequence"/>
</dbReference>
<keyword evidence="6" id="KW-1133">Transmembrane helix</keyword>
<evidence type="ECO:0000256" key="3">
    <source>
        <dbReference type="ARBA" id="ARBA00023157"/>
    </source>
</evidence>
<dbReference type="CDD" id="cd00054">
    <property type="entry name" value="EGF_CA"/>
    <property type="match status" value="1"/>
</dbReference>
<feature type="compositionally biased region" description="Polar residues" evidence="5">
    <location>
        <begin position="312"/>
        <end position="329"/>
    </location>
</feature>
<accession>A0A433TUX1</accession>
<keyword evidence="1 4" id="KW-0245">EGF-like domain</keyword>
<keyword evidence="9" id="KW-1185">Reference proteome</keyword>
<dbReference type="SMART" id="SM00179">
    <property type="entry name" value="EGF_CA"/>
    <property type="match status" value="2"/>
</dbReference>
<dbReference type="InterPro" id="IPR000742">
    <property type="entry name" value="EGF"/>
</dbReference>
<dbReference type="EMBL" id="RQTK01000172">
    <property type="protein sequence ID" value="RUS85380.1"/>
    <property type="molecule type" value="Genomic_DNA"/>
</dbReference>
<evidence type="ECO:0000256" key="6">
    <source>
        <dbReference type="SAM" id="Phobius"/>
    </source>
</evidence>
<keyword evidence="6" id="KW-0472">Membrane</keyword>
<reference evidence="8 9" key="1">
    <citation type="submission" date="2019-01" db="EMBL/GenBank/DDBJ databases">
        <title>A draft genome assembly of the solar-powered sea slug Elysia chlorotica.</title>
        <authorList>
            <person name="Cai H."/>
            <person name="Li Q."/>
            <person name="Fang X."/>
            <person name="Li J."/>
            <person name="Curtis N.E."/>
            <person name="Altenburger A."/>
            <person name="Shibata T."/>
            <person name="Feng M."/>
            <person name="Maeda T."/>
            <person name="Schwartz J.A."/>
            <person name="Shigenobu S."/>
            <person name="Lundholm N."/>
            <person name="Nishiyama T."/>
            <person name="Yang H."/>
            <person name="Hasebe M."/>
            <person name="Li S."/>
            <person name="Pierce S.K."/>
            <person name="Wang J."/>
        </authorList>
    </citation>
    <scope>NUCLEOTIDE SEQUENCE [LARGE SCALE GENOMIC DNA]</scope>
    <source>
        <strain evidence="8">EC2010</strain>
        <tissue evidence="8">Whole organism of an adult</tissue>
    </source>
</reference>
<comment type="caution">
    <text evidence="8">The sequence shown here is derived from an EMBL/GenBank/DDBJ whole genome shotgun (WGS) entry which is preliminary data.</text>
</comment>
<feature type="transmembrane region" description="Helical" evidence="6">
    <location>
        <begin position="267"/>
        <end position="289"/>
    </location>
</feature>
<dbReference type="InterPro" id="IPR051022">
    <property type="entry name" value="Notch_Cell-Fate_Det"/>
</dbReference>
<feature type="domain" description="EGF-like" evidence="7">
    <location>
        <begin position="97"/>
        <end position="137"/>
    </location>
</feature>
<proteinExistence type="predicted"/>
<evidence type="ECO:0000256" key="5">
    <source>
        <dbReference type="SAM" id="MobiDB-lite"/>
    </source>
</evidence>
<protein>
    <recommendedName>
        <fullName evidence="7">EGF-like domain-containing protein</fullName>
    </recommendedName>
</protein>
<feature type="region of interest" description="Disordered" evidence="5">
    <location>
        <begin position="312"/>
        <end position="358"/>
    </location>
</feature>
<evidence type="ECO:0000256" key="4">
    <source>
        <dbReference type="PROSITE-ProRule" id="PRU00076"/>
    </source>
</evidence>
<feature type="domain" description="EGF-like" evidence="7">
    <location>
        <begin position="139"/>
        <end position="174"/>
    </location>
</feature>
<feature type="non-terminal residue" evidence="8">
    <location>
        <position position="1"/>
    </location>
</feature>
<dbReference type="SUPFAM" id="SSF57196">
    <property type="entry name" value="EGF/Laminin"/>
    <property type="match status" value="2"/>
</dbReference>
<evidence type="ECO:0000259" key="7">
    <source>
        <dbReference type="PROSITE" id="PS50026"/>
    </source>
</evidence>
<name>A0A433TUX1_ELYCH</name>
<dbReference type="InterPro" id="IPR001881">
    <property type="entry name" value="EGF-like_Ca-bd_dom"/>
</dbReference>
<dbReference type="InterPro" id="IPR000152">
    <property type="entry name" value="EGF-type_Asp/Asn_hydroxyl_site"/>
</dbReference>
<dbReference type="PROSITE" id="PS00010">
    <property type="entry name" value="ASX_HYDROXYL"/>
    <property type="match status" value="2"/>
</dbReference>
<dbReference type="STRING" id="188477.A0A433TUX1"/>
<dbReference type="AlphaFoldDB" id="A0A433TUX1"/>
<dbReference type="PROSITE" id="PS01186">
    <property type="entry name" value="EGF_2"/>
    <property type="match status" value="2"/>
</dbReference>
<dbReference type="OrthoDB" id="6066851at2759"/>
<keyword evidence="6" id="KW-0812">Transmembrane</keyword>
<gene>
    <name evidence="8" type="ORF">EGW08_006865</name>
</gene>
<organism evidence="8 9">
    <name type="scientific">Elysia chlorotica</name>
    <name type="common">Eastern emerald elysia</name>
    <name type="synonym">Sea slug</name>
    <dbReference type="NCBI Taxonomy" id="188477"/>
    <lineage>
        <taxon>Eukaryota</taxon>
        <taxon>Metazoa</taxon>
        <taxon>Spiralia</taxon>
        <taxon>Lophotrochozoa</taxon>
        <taxon>Mollusca</taxon>
        <taxon>Gastropoda</taxon>
        <taxon>Heterobranchia</taxon>
        <taxon>Euthyneura</taxon>
        <taxon>Panpulmonata</taxon>
        <taxon>Sacoglossa</taxon>
        <taxon>Placobranchoidea</taxon>
        <taxon>Plakobranchidae</taxon>
        <taxon>Elysia</taxon>
    </lineage>
</organism>
<dbReference type="PROSITE" id="PS00022">
    <property type="entry name" value="EGF_1"/>
    <property type="match status" value="1"/>
</dbReference>
<evidence type="ECO:0000256" key="2">
    <source>
        <dbReference type="ARBA" id="ARBA00022737"/>
    </source>
</evidence>
<feature type="disulfide bond" evidence="4">
    <location>
        <begin position="143"/>
        <end position="153"/>
    </location>
</feature>
<dbReference type="Gene3D" id="2.10.25.10">
    <property type="entry name" value="Laminin"/>
    <property type="match status" value="2"/>
</dbReference>
<sequence>DVRILKEHHFGRFADWRSGEEFVHKFDKFGTGHNWLMLQPAMQGKILCTCLVLFVLYQEATGTTPLVCSNGGTPYVDNAAVDRCLCTVGFIAPSCADPDPCIPSPCKNHGTCTITGTGKNATATCQCLPGFTDMDCGTEIYPCDASPCERGACLNNASSYHCVCPPAYTGQDCETYIGYCGTGSASCTGNDVGAVCSDDSVGYTCACSSEDFYGFNCESKALSLPPGGCGDVGDPESYCLCSANGETVKVPLERPWSRSKGVNWRDFVLGSLGLLLGWLLGTAMLTLYYCCCKNNAGSALVGGTKVEPIRPYTTSSVRSESTTLSNYMHQDSKPEEPSQTPQVTGPTPAPSATIMQQQPSGLLTPTTITLAAFTESRAESSQVKHPTNIYRAGFVDDMTHKVSHRKSSLTYMSAQNDWK</sequence>